<feature type="compositionally biased region" description="Polar residues" evidence="1">
    <location>
        <begin position="332"/>
        <end position="342"/>
    </location>
</feature>
<gene>
    <name evidence="2" type="ORF">Tdes44962_MAKER09490</name>
</gene>
<reference evidence="2 3" key="1">
    <citation type="journal article" date="2018" name="IMA Fungus">
        <title>IMA Genome-F 10: Nine draft genome sequences of Claviceps purpurea s.lat., including C. arundinis, C. humidiphila, and C. cf. spartinae, pseudomolecules for the pitch canker pathogen Fusarium circinatum, draft genome of Davidsoniella eucalypti, Grosmannia galeiformis, Quambalaria eucalypti, and Teratosphaeria destructans.</title>
        <authorList>
            <person name="Wingfield B.D."/>
            <person name="Liu M."/>
            <person name="Nguyen H.D."/>
            <person name="Lane F.A."/>
            <person name="Morgan S.W."/>
            <person name="De Vos L."/>
            <person name="Wilken P.M."/>
            <person name="Duong T.A."/>
            <person name="Aylward J."/>
            <person name="Coetzee M.P."/>
            <person name="Dadej K."/>
            <person name="De Beer Z.W."/>
            <person name="Findlay W."/>
            <person name="Havenga M."/>
            <person name="Kolarik M."/>
            <person name="Menzies J.G."/>
            <person name="Naidoo K."/>
            <person name="Pochopski O."/>
            <person name="Shoukouhi P."/>
            <person name="Santana Q.C."/>
            <person name="Seifert K.A."/>
            <person name="Soal N."/>
            <person name="Steenkamp E.T."/>
            <person name="Tatham C.T."/>
            <person name="van der Nest M.A."/>
            <person name="Wingfield M.J."/>
        </authorList>
    </citation>
    <scope>NUCLEOTIDE SEQUENCE [LARGE SCALE GENOMIC DNA]</scope>
    <source>
        <strain evidence="2">CMW44962</strain>
    </source>
</reference>
<comment type="caution">
    <text evidence="2">The sequence shown here is derived from an EMBL/GenBank/DDBJ whole genome shotgun (WGS) entry which is preliminary data.</text>
</comment>
<keyword evidence="3" id="KW-1185">Reference proteome</keyword>
<dbReference type="Proteomes" id="UP001138500">
    <property type="component" value="Unassembled WGS sequence"/>
</dbReference>
<name>A0A9W7STK7_9PEZI</name>
<reference evidence="2 3" key="2">
    <citation type="journal article" date="2021" name="Curr. Genet.">
        <title>Genetic response to nitrogen starvation in the aggressive Eucalyptus foliar pathogen Teratosphaeria destructans.</title>
        <authorList>
            <person name="Havenga M."/>
            <person name="Wingfield B.D."/>
            <person name="Wingfield M.J."/>
            <person name="Dreyer L.L."/>
            <person name="Roets F."/>
            <person name="Aylward J."/>
        </authorList>
    </citation>
    <scope>NUCLEOTIDE SEQUENCE [LARGE SCALE GENOMIC DNA]</scope>
    <source>
        <strain evidence="2">CMW44962</strain>
    </source>
</reference>
<organism evidence="2 3">
    <name type="scientific">Teratosphaeria destructans</name>
    <dbReference type="NCBI Taxonomy" id="418781"/>
    <lineage>
        <taxon>Eukaryota</taxon>
        <taxon>Fungi</taxon>
        <taxon>Dikarya</taxon>
        <taxon>Ascomycota</taxon>
        <taxon>Pezizomycotina</taxon>
        <taxon>Dothideomycetes</taxon>
        <taxon>Dothideomycetidae</taxon>
        <taxon>Mycosphaerellales</taxon>
        <taxon>Teratosphaeriaceae</taxon>
        <taxon>Teratosphaeria</taxon>
    </lineage>
</organism>
<feature type="compositionally biased region" description="Basic and acidic residues" evidence="1">
    <location>
        <begin position="509"/>
        <end position="524"/>
    </location>
</feature>
<evidence type="ECO:0000256" key="1">
    <source>
        <dbReference type="SAM" id="MobiDB-lite"/>
    </source>
</evidence>
<feature type="region of interest" description="Disordered" evidence="1">
    <location>
        <begin position="497"/>
        <end position="524"/>
    </location>
</feature>
<evidence type="ECO:0000313" key="3">
    <source>
        <dbReference type="Proteomes" id="UP001138500"/>
    </source>
</evidence>
<dbReference type="AlphaFoldDB" id="A0A9W7STK7"/>
<proteinExistence type="predicted"/>
<accession>A0A9W7STK7</accession>
<feature type="region of interest" description="Disordered" evidence="1">
    <location>
        <begin position="325"/>
        <end position="344"/>
    </location>
</feature>
<feature type="region of interest" description="Disordered" evidence="1">
    <location>
        <begin position="372"/>
        <end position="395"/>
    </location>
</feature>
<evidence type="ECO:0000313" key="2">
    <source>
        <dbReference type="EMBL" id="KAH9828103.1"/>
    </source>
</evidence>
<sequence length="631" mass="65486">LPWLLCLCRPRRCVSAGVVLRRWWAEEENRQRRSAGGARRRPLGDLPVNLPSSRSWGSPEKKKEEEEEEGEEESGAGADEFGDSIVLDEVWDDGDGGGGAPMDLEGSLGDEGETTERPVRVVGLVLADLVDADGDLGLGEAGSHEDGVDAVRGARGPLGVAELEAVPGAALGAPGSLHLEHVAALHRDGPGVGDALAQVAVVPVPHRARPPGRVTVSGHGVPEQALPGEGVEEAVDPAAAGEQRAADARGDVAHGGAVRQRQHHVHTWVERHEHRDAIDGFDRGGVGHGGAHRVRGEEMARLLAQGHERHDVDQDGAELDNLSGREAEETQHQAPALTNCQRESAEQRRLVILTKAESTDVCVAVNAEAQSGQDIGKGPDAHDGEGEMEGSDALSVHGRVEGVEGDGEDEEARGDVATVQQPALREARLVGGGQSRCRWGDAPAASAAYLRGSQDGVDPDPVEADDERRALLQVGQQQVEDEDDVLVVADPALVVRAPADEAEADEADDGHGRQDGHEAEDAEGHEAVAEGVAQVGVAVGRGEVFAAMGLDLGLAGRGAHARVVSPASGGGGGGGACQCEATHRGGKKERKREKVGAGAWVSARPPEKVVVVVVVVVVVPGGGKGGFTVGD</sequence>
<feature type="compositionally biased region" description="Acidic residues" evidence="1">
    <location>
        <begin position="65"/>
        <end position="74"/>
    </location>
</feature>
<protein>
    <submittedName>
        <fullName evidence="2">Uncharacterized protein</fullName>
    </submittedName>
</protein>
<feature type="non-terminal residue" evidence="2">
    <location>
        <position position="1"/>
    </location>
</feature>
<dbReference type="EMBL" id="RIBY02001833">
    <property type="protein sequence ID" value="KAH9828103.1"/>
    <property type="molecule type" value="Genomic_DNA"/>
</dbReference>
<feature type="region of interest" description="Disordered" evidence="1">
    <location>
        <begin position="31"/>
        <end position="114"/>
    </location>
</feature>